<proteinExistence type="inferred from homology"/>
<dbReference type="EMBL" id="QDAG01000003">
    <property type="protein sequence ID" value="KAE8129211.1"/>
    <property type="molecule type" value="Genomic_DNA"/>
</dbReference>
<evidence type="ECO:0000256" key="2">
    <source>
        <dbReference type="ARBA" id="ARBA00022801"/>
    </source>
</evidence>
<evidence type="ECO:0000313" key="5">
    <source>
        <dbReference type="EMBL" id="KAE8129211.1"/>
    </source>
</evidence>
<keyword evidence="2 5" id="KW-0378">Hydrolase</keyword>
<keyword evidence="6" id="KW-1185">Reference proteome</keyword>
<evidence type="ECO:0000256" key="3">
    <source>
        <dbReference type="SAM" id="MobiDB-lite"/>
    </source>
</evidence>
<dbReference type="GeneID" id="78126823"/>
<dbReference type="PANTHER" id="PTHR32494:SF5">
    <property type="entry name" value="ALLANTOATE AMIDOHYDROLASE"/>
    <property type="match status" value="1"/>
</dbReference>
<evidence type="ECO:0000313" key="6">
    <source>
        <dbReference type="Proteomes" id="UP000325415"/>
    </source>
</evidence>
<feature type="region of interest" description="Disordered" evidence="3">
    <location>
        <begin position="485"/>
        <end position="518"/>
    </location>
</feature>
<dbReference type="Gene3D" id="3.30.70.360">
    <property type="match status" value="1"/>
</dbReference>
<sequence>MISVYSKDTDATGAALLTRTQVRVPNAMLSRFERSATMEMPDFWDQETDASLAARDEVAGRLAQLFRQIDGIGNHGAEGYSRFAWSDEEAALRVWFAAQMQRRGFRVEVDAAGNQWAWFGEPSAENPGVTVGSHMDSVPGGGAFDGPLGVLSAIVAFDVLREGGWTPRCPIGIVSFHDEEGARFAVACFGSRVLTGILPADRALARTDADVISVREALDGFAAKLERVRETQKAGSDCLSEFNEAEIDTALADSHAPEGQAADLEYLKCSAAHIELHIEQGCMQSDLGAPVAVADAIWPHGRWRVDFEGEPNHAGSTPLDRRHDAMLAFARFVQRVREEAAAAPDARATVGRVEVEPNGVNVIAAHVTCWLDCRAAEAQAVADIVNRLGAWLAGSDGSGLEGSALDGTGSDGNGLEGVTATLTRESWTEATVFSPELRDALVQAVSARGDDTTSDGAKSYGTESGGEQLTLGQSDGVEFRVGQLGDAQSSAVRNSDVQSAAEQSREKKSTNSSAMHSAKEPALANLAAPHRTTELAPVIGTAAGHDAGILAESGCAAGMLFVRNETGASHTPREYATLVDATQGVYAYAAAIRDCADRVAAGWRPRPVQSER</sequence>
<feature type="domain" description="Peptidase M20 dimerisation" evidence="4">
    <location>
        <begin position="302"/>
        <end position="392"/>
    </location>
</feature>
<organism evidence="5 6">
    <name type="scientific">Bifidobacterium tibiigranuli</name>
    <dbReference type="NCBI Taxonomy" id="2172043"/>
    <lineage>
        <taxon>Bacteria</taxon>
        <taxon>Bacillati</taxon>
        <taxon>Actinomycetota</taxon>
        <taxon>Actinomycetes</taxon>
        <taxon>Bifidobacteriales</taxon>
        <taxon>Bifidobacteriaceae</taxon>
        <taxon>Bifidobacterium</taxon>
    </lineage>
</organism>
<feature type="compositionally biased region" description="Polar residues" evidence="3">
    <location>
        <begin position="461"/>
        <end position="470"/>
    </location>
</feature>
<gene>
    <name evidence="5" type="ORF">DDE84_03840</name>
</gene>
<dbReference type="InterPro" id="IPR011650">
    <property type="entry name" value="Peptidase_M20_dimer"/>
</dbReference>
<dbReference type="GO" id="GO:0016813">
    <property type="term" value="F:hydrolase activity, acting on carbon-nitrogen (but not peptide) bonds, in linear amidines"/>
    <property type="evidence" value="ECO:0007669"/>
    <property type="project" value="InterPro"/>
</dbReference>
<dbReference type="PANTHER" id="PTHR32494">
    <property type="entry name" value="ALLANTOATE DEIMINASE-RELATED"/>
    <property type="match status" value="1"/>
</dbReference>
<dbReference type="NCBIfam" id="TIGR01879">
    <property type="entry name" value="hydantase"/>
    <property type="match status" value="1"/>
</dbReference>
<dbReference type="AlphaFoldDB" id="A0A5N6S6H7"/>
<dbReference type="RefSeq" id="WP_152580417.1">
    <property type="nucleotide sequence ID" value="NZ_JALCCS010000008.1"/>
</dbReference>
<dbReference type="Pfam" id="PF07687">
    <property type="entry name" value="M20_dimer"/>
    <property type="match status" value="1"/>
</dbReference>
<accession>A0A5N6S6H7</accession>
<name>A0A5N6S6H7_9BIFI</name>
<protein>
    <submittedName>
        <fullName evidence="5">Zn-dependent hydrolase</fullName>
    </submittedName>
</protein>
<dbReference type="InterPro" id="IPR036264">
    <property type="entry name" value="Bact_exopeptidase_dim_dom"/>
</dbReference>
<dbReference type="InterPro" id="IPR010158">
    <property type="entry name" value="Amidase_Cbmase"/>
</dbReference>
<comment type="similarity">
    <text evidence="1">Belongs to the peptidase M20 family.</text>
</comment>
<dbReference type="Pfam" id="PF01546">
    <property type="entry name" value="Peptidase_M20"/>
    <property type="match status" value="1"/>
</dbReference>
<dbReference type="InterPro" id="IPR002933">
    <property type="entry name" value="Peptidase_M20"/>
</dbReference>
<dbReference type="Proteomes" id="UP000325415">
    <property type="component" value="Unassembled WGS sequence"/>
</dbReference>
<dbReference type="OrthoDB" id="9808195at2"/>
<evidence type="ECO:0000256" key="1">
    <source>
        <dbReference type="ARBA" id="ARBA00006153"/>
    </source>
</evidence>
<dbReference type="SUPFAM" id="SSF55031">
    <property type="entry name" value="Bacterial exopeptidase dimerisation domain"/>
    <property type="match status" value="1"/>
</dbReference>
<comment type="caution">
    <text evidence="5">The sequence shown here is derived from an EMBL/GenBank/DDBJ whole genome shotgun (WGS) entry which is preliminary data.</text>
</comment>
<feature type="region of interest" description="Disordered" evidence="3">
    <location>
        <begin position="446"/>
        <end position="470"/>
    </location>
</feature>
<dbReference type="Gene3D" id="3.40.630.10">
    <property type="entry name" value="Zn peptidases"/>
    <property type="match status" value="2"/>
</dbReference>
<feature type="compositionally biased region" description="Polar residues" evidence="3">
    <location>
        <begin position="486"/>
        <end position="502"/>
    </location>
</feature>
<dbReference type="SUPFAM" id="SSF53187">
    <property type="entry name" value="Zn-dependent exopeptidases"/>
    <property type="match status" value="1"/>
</dbReference>
<evidence type="ECO:0000259" key="4">
    <source>
        <dbReference type="Pfam" id="PF07687"/>
    </source>
</evidence>
<reference evidence="5 6" key="1">
    <citation type="submission" date="2018-04" db="EMBL/GenBank/DDBJ databases">
        <authorList>
            <person name="Eckel V.P."/>
            <person name="Vogel R.F."/>
        </authorList>
    </citation>
    <scope>NUCLEOTIDE SEQUENCE [LARGE SCALE GENOMIC DNA]</scope>
    <source>
        <strain evidence="6">TMW 2.1764</strain>
    </source>
</reference>